<dbReference type="AlphaFoldDB" id="T0Y4A9"/>
<dbReference type="EMBL" id="AUZZ01010439">
    <property type="protein sequence ID" value="EQD29911.1"/>
    <property type="molecule type" value="Genomic_DNA"/>
</dbReference>
<proteinExistence type="predicted"/>
<evidence type="ECO:0000256" key="1">
    <source>
        <dbReference type="ARBA" id="ARBA00004442"/>
    </source>
</evidence>
<feature type="non-terminal residue" evidence="4">
    <location>
        <position position="1"/>
    </location>
</feature>
<dbReference type="Gene3D" id="2.40.170.20">
    <property type="entry name" value="TonB-dependent receptor, beta-barrel domain"/>
    <property type="match status" value="1"/>
</dbReference>
<sequence length="162" mass="17226">NEPRLNRVSGWAQVGGDSIAHSSGKGYTLAGVVNLPIGHHLAFRVAAKYDDQPGWINVYGLLKRTNPGVSGVPLLANPSDPVDSSGIYGHRTDWNYEKTFTGRAALLWQPTESFKALLAILHSGLRGDGGPQVNPSFPGGVSPLDPNVTLPPGGPYQEFSQV</sequence>
<reference evidence="4" key="1">
    <citation type="submission" date="2013-08" db="EMBL/GenBank/DDBJ databases">
        <authorList>
            <person name="Mendez C."/>
            <person name="Richter M."/>
            <person name="Ferrer M."/>
            <person name="Sanchez J."/>
        </authorList>
    </citation>
    <scope>NUCLEOTIDE SEQUENCE</scope>
</reference>
<protein>
    <recommendedName>
        <fullName evidence="5">TonB-dependent receptor</fullName>
    </recommendedName>
</protein>
<keyword evidence="3" id="KW-0998">Cell outer membrane</keyword>
<comment type="subcellular location">
    <subcellularLocation>
        <location evidence="1">Cell outer membrane</location>
    </subcellularLocation>
</comment>
<dbReference type="GO" id="GO:0009279">
    <property type="term" value="C:cell outer membrane"/>
    <property type="evidence" value="ECO:0007669"/>
    <property type="project" value="UniProtKB-SubCell"/>
</dbReference>
<dbReference type="InterPro" id="IPR036942">
    <property type="entry name" value="Beta-barrel_TonB_sf"/>
</dbReference>
<reference evidence="4" key="2">
    <citation type="journal article" date="2014" name="ISME J.">
        <title>Microbial stratification in low pH oxic and suboxic macroscopic growths along an acid mine drainage.</title>
        <authorList>
            <person name="Mendez-Garcia C."/>
            <person name="Mesa V."/>
            <person name="Sprenger R.R."/>
            <person name="Richter M."/>
            <person name="Diez M.S."/>
            <person name="Solano J."/>
            <person name="Bargiela R."/>
            <person name="Golyshina O.V."/>
            <person name="Manteca A."/>
            <person name="Ramos J.L."/>
            <person name="Gallego J.R."/>
            <person name="Llorente I."/>
            <person name="Martins Dos Santos V.A."/>
            <person name="Jensen O.N."/>
            <person name="Pelaez A.I."/>
            <person name="Sanchez J."/>
            <person name="Ferrer M."/>
        </authorList>
    </citation>
    <scope>NUCLEOTIDE SEQUENCE</scope>
</reference>
<dbReference type="SUPFAM" id="SSF56935">
    <property type="entry name" value="Porins"/>
    <property type="match status" value="1"/>
</dbReference>
<keyword evidence="2" id="KW-0472">Membrane</keyword>
<accession>T0Y4A9</accession>
<evidence type="ECO:0000256" key="3">
    <source>
        <dbReference type="ARBA" id="ARBA00023237"/>
    </source>
</evidence>
<evidence type="ECO:0000256" key="2">
    <source>
        <dbReference type="ARBA" id="ARBA00023136"/>
    </source>
</evidence>
<evidence type="ECO:0000313" key="4">
    <source>
        <dbReference type="EMBL" id="EQD29911.1"/>
    </source>
</evidence>
<evidence type="ECO:0008006" key="5">
    <source>
        <dbReference type="Google" id="ProtNLM"/>
    </source>
</evidence>
<comment type="caution">
    <text evidence="4">The sequence shown here is derived from an EMBL/GenBank/DDBJ whole genome shotgun (WGS) entry which is preliminary data.</text>
</comment>
<feature type="non-terminal residue" evidence="4">
    <location>
        <position position="162"/>
    </location>
</feature>
<organism evidence="4">
    <name type="scientific">mine drainage metagenome</name>
    <dbReference type="NCBI Taxonomy" id="410659"/>
    <lineage>
        <taxon>unclassified sequences</taxon>
        <taxon>metagenomes</taxon>
        <taxon>ecological metagenomes</taxon>
    </lineage>
</organism>
<name>T0Y4A9_9ZZZZ</name>
<gene>
    <name evidence="4" type="ORF">B2A_14384</name>
</gene>